<proteinExistence type="predicted"/>
<keyword evidence="4" id="KW-1185">Reference proteome</keyword>
<evidence type="ECO:0000256" key="1">
    <source>
        <dbReference type="SAM" id="Coils"/>
    </source>
</evidence>
<reference evidence="3" key="1">
    <citation type="journal article" date="2021" name="Nat. Commun.">
        <title>Genetic determinants of endophytism in the Arabidopsis root mycobiome.</title>
        <authorList>
            <person name="Mesny F."/>
            <person name="Miyauchi S."/>
            <person name="Thiergart T."/>
            <person name="Pickel B."/>
            <person name="Atanasova L."/>
            <person name="Karlsson M."/>
            <person name="Huettel B."/>
            <person name="Barry K.W."/>
            <person name="Haridas S."/>
            <person name="Chen C."/>
            <person name="Bauer D."/>
            <person name="Andreopoulos W."/>
            <person name="Pangilinan J."/>
            <person name="LaButti K."/>
            <person name="Riley R."/>
            <person name="Lipzen A."/>
            <person name="Clum A."/>
            <person name="Drula E."/>
            <person name="Henrissat B."/>
            <person name="Kohler A."/>
            <person name="Grigoriev I.V."/>
            <person name="Martin F.M."/>
            <person name="Hacquard S."/>
        </authorList>
    </citation>
    <scope>NUCLEOTIDE SEQUENCE</scope>
    <source>
        <strain evidence="3">MPI-CAGE-CH-0243</strain>
    </source>
</reference>
<evidence type="ECO:0000313" key="3">
    <source>
        <dbReference type="EMBL" id="KAH7122267.1"/>
    </source>
</evidence>
<organism evidence="3 4">
    <name type="scientific">Dendryphion nanum</name>
    <dbReference type="NCBI Taxonomy" id="256645"/>
    <lineage>
        <taxon>Eukaryota</taxon>
        <taxon>Fungi</taxon>
        <taxon>Dikarya</taxon>
        <taxon>Ascomycota</taxon>
        <taxon>Pezizomycotina</taxon>
        <taxon>Dothideomycetes</taxon>
        <taxon>Pleosporomycetidae</taxon>
        <taxon>Pleosporales</taxon>
        <taxon>Torulaceae</taxon>
        <taxon>Dendryphion</taxon>
    </lineage>
</organism>
<dbReference type="InterPro" id="IPR025212">
    <property type="entry name" value="CAD_CENP-Q"/>
</dbReference>
<evidence type="ECO:0000313" key="4">
    <source>
        <dbReference type="Proteomes" id="UP000700596"/>
    </source>
</evidence>
<dbReference type="Pfam" id="PF13094">
    <property type="entry name" value="CENP-Q"/>
    <property type="match status" value="1"/>
</dbReference>
<gene>
    <name evidence="3" type="ORF">B0J11DRAFT_550965</name>
</gene>
<sequence>MVSVALTNFDLSANILVASSAQPSAHPRKRNTNRAKPDEHGENASKAITTKEYTHLVPRTKRIRQEVLEGWEDASSTLLEQINFLLKNAKDDIVYTRRDARRAEHANAILLSATQRLERSLLHMKIPPTARPLHFNLDRLAERNEQVYREVVASRHSKLLLEEQIEMAQRLLEEDQKKLRQLEKNAQDWRGRWQSREKKQLHPLLRQPEDVEAVGDTADNIGLRVVSTPIDKPVLDTPDSDLVPLLEQLRRSLEAMQGNHTQVQGISEAMRDARAALDDVLFRHASARQYDGV</sequence>
<dbReference type="OrthoDB" id="2420947at2759"/>
<dbReference type="AlphaFoldDB" id="A0A9P9IJ90"/>
<dbReference type="EMBL" id="JAGMWT010000009">
    <property type="protein sequence ID" value="KAH7122267.1"/>
    <property type="molecule type" value="Genomic_DNA"/>
</dbReference>
<keyword evidence="1" id="KW-0175">Coiled coil</keyword>
<comment type="caution">
    <text evidence="3">The sequence shown here is derived from an EMBL/GenBank/DDBJ whole genome shotgun (WGS) entry which is preliminary data.</text>
</comment>
<evidence type="ECO:0000256" key="2">
    <source>
        <dbReference type="SAM" id="MobiDB-lite"/>
    </source>
</evidence>
<dbReference type="Proteomes" id="UP000700596">
    <property type="component" value="Unassembled WGS sequence"/>
</dbReference>
<feature type="coiled-coil region" evidence="1">
    <location>
        <begin position="158"/>
        <end position="192"/>
    </location>
</feature>
<name>A0A9P9IJ90_9PLEO</name>
<accession>A0A9P9IJ90</accession>
<protein>
    <submittedName>
        <fullName evidence="3">CENP-Q, a CENPA-CAD centromere complex subunit-domain-containing protein</fullName>
    </submittedName>
</protein>
<feature type="region of interest" description="Disordered" evidence="2">
    <location>
        <begin position="20"/>
        <end position="49"/>
    </location>
</feature>